<protein>
    <submittedName>
        <fullName evidence="2">18313_t:CDS:1</fullName>
    </submittedName>
</protein>
<evidence type="ECO:0000256" key="1">
    <source>
        <dbReference type="SAM" id="MobiDB-lite"/>
    </source>
</evidence>
<keyword evidence="3" id="KW-1185">Reference proteome</keyword>
<dbReference type="OrthoDB" id="10312192at2759"/>
<name>A0A9N9NN14_9GLOM</name>
<accession>A0A9N9NN14</accession>
<gene>
    <name evidence="2" type="ORF">RFULGI_LOCUS13765</name>
</gene>
<reference evidence="2" key="1">
    <citation type="submission" date="2021-06" db="EMBL/GenBank/DDBJ databases">
        <authorList>
            <person name="Kallberg Y."/>
            <person name="Tangrot J."/>
            <person name="Rosling A."/>
        </authorList>
    </citation>
    <scope>NUCLEOTIDE SEQUENCE</scope>
    <source>
        <strain evidence="2">IN212</strain>
    </source>
</reference>
<organism evidence="2 3">
    <name type="scientific">Racocetra fulgida</name>
    <dbReference type="NCBI Taxonomy" id="60492"/>
    <lineage>
        <taxon>Eukaryota</taxon>
        <taxon>Fungi</taxon>
        <taxon>Fungi incertae sedis</taxon>
        <taxon>Mucoromycota</taxon>
        <taxon>Glomeromycotina</taxon>
        <taxon>Glomeromycetes</taxon>
        <taxon>Diversisporales</taxon>
        <taxon>Gigasporaceae</taxon>
        <taxon>Racocetra</taxon>
    </lineage>
</organism>
<evidence type="ECO:0000313" key="2">
    <source>
        <dbReference type="EMBL" id="CAG8753406.1"/>
    </source>
</evidence>
<feature type="non-terminal residue" evidence="2">
    <location>
        <position position="1"/>
    </location>
</feature>
<comment type="caution">
    <text evidence="2">The sequence shown here is derived from an EMBL/GenBank/DDBJ whole genome shotgun (WGS) entry which is preliminary data.</text>
</comment>
<dbReference type="EMBL" id="CAJVPZ010037395">
    <property type="protein sequence ID" value="CAG8753406.1"/>
    <property type="molecule type" value="Genomic_DNA"/>
</dbReference>
<feature type="region of interest" description="Disordered" evidence="1">
    <location>
        <begin position="1"/>
        <end position="22"/>
    </location>
</feature>
<feature type="compositionally biased region" description="Basic and acidic residues" evidence="1">
    <location>
        <begin position="1"/>
        <end position="19"/>
    </location>
</feature>
<proteinExistence type="predicted"/>
<dbReference type="AlphaFoldDB" id="A0A9N9NN14"/>
<evidence type="ECO:0000313" key="3">
    <source>
        <dbReference type="Proteomes" id="UP000789396"/>
    </source>
</evidence>
<sequence length="70" mass="8689">HDNQNCEQHHDYKQKHDNEQYYDQKQSYNYGNCNNELYRYKNYNCELPLSEVEINSYLPEVSNLEHYRPK</sequence>
<dbReference type="Proteomes" id="UP000789396">
    <property type="component" value="Unassembled WGS sequence"/>
</dbReference>